<name>A0A543G2B6_9FLAO</name>
<organism evidence="1 2">
    <name type="scientific">Flavobacterium branchiophilum</name>
    <dbReference type="NCBI Taxonomy" id="55197"/>
    <lineage>
        <taxon>Bacteria</taxon>
        <taxon>Pseudomonadati</taxon>
        <taxon>Bacteroidota</taxon>
        <taxon>Flavobacteriia</taxon>
        <taxon>Flavobacteriales</taxon>
        <taxon>Flavobacteriaceae</taxon>
        <taxon>Flavobacterium</taxon>
    </lineage>
</organism>
<sequence>MRSYFLEKIIQKKSLHSWATELFFLTHFSKKEQVDWTIL</sequence>
<proteinExistence type="predicted"/>
<evidence type="ECO:0000313" key="2">
    <source>
        <dbReference type="Proteomes" id="UP000320773"/>
    </source>
</evidence>
<protein>
    <submittedName>
        <fullName evidence="1">Uncharacterized protein</fullName>
    </submittedName>
</protein>
<dbReference type="EMBL" id="VFPJ01000001">
    <property type="protein sequence ID" value="TQM40218.1"/>
    <property type="molecule type" value="Genomic_DNA"/>
</dbReference>
<gene>
    <name evidence="1" type="ORF">BC670_1093</name>
</gene>
<dbReference type="AlphaFoldDB" id="A0A543G2B6"/>
<comment type="caution">
    <text evidence="1">The sequence shown here is derived from an EMBL/GenBank/DDBJ whole genome shotgun (WGS) entry which is preliminary data.</text>
</comment>
<reference evidence="1 2" key="1">
    <citation type="submission" date="2019-06" db="EMBL/GenBank/DDBJ databases">
        <title>Genomic Encyclopedia of Archaeal and Bacterial Type Strains, Phase II (KMG-II): from individual species to whole genera.</title>
        <authorList>
            <person name="Goeker M."/>
        </authorList>
    </citation>
    <scope>NUCLEOTIDE SEQUENCE [LARGE SCALE GENOMIC DNA]</scope>
    <source>
        <strain evidence="1 2">DSM 24789</strain>
    </source>
</reference>
<dbReference type="Proteomes" id="UP000320773">
    <property type="component" value="Unassembled WGS sequence"/>
</dbReference>
<evidence type="ECO:0000313" key="1">
    <source>
        <dbReference type="EMBL" id="TQM40218.1"/>
    </source>
</evidence>
<accession>A0A543G2B6</accession>